<gene>
    <name evidence="2" type="ORF">SAMN04488522_104389</name>
</gene>
<evidence type="ECO:0000313" key="2">
    <source>
        <dbReference type="EMBL" id="SHG07775.1"/>
    </source>
</evidence>
<protein>
    <submittedName>
        <fullName evidence="2">Uncharacterized protein</fullName>
    </submittedName>
</protein>
<name>A0A1M5GVZ9_9SPHI</name>
<keyword evidence="1" id="KW-0472">Membrane</keyword>
<evidence type="ECO:0000313" key="3">
    <source>
        <dbReference type="Proteomes" id="UP000184287"/>
    </source>
</evidence>
<feature type="transmembrane region" description="Helical" evidence="1">
    <location>
        <begin position="31"/>
        <end position="49"/>
    </location>
</feature>
<keyword evidence="1" id="KW-1133">Transmembrane helix</keyword>
<dbReference type="RefSeq" id="WP_073233065.1">
    <property type="nucleotide sequence ID" value="NZ_FQUQ01000004.1"/>
</dbReference>
<organism evidence="2 3">
    <name type="scientific">Pedobacter caeni</name>
    <dbReference type="NCBI Taxonomy" id="288992"/>
    <lineage>
        <taxon>Bacteria</taxon>
        <taxon>Pseudomonadati</taxon>
        <taxon>Bacteroidota</taxon>
        <taxon>Sphingobacteriia</taxon>
        <taxon>Sphingobacteriales</taxon>
        <taxon>Sphingobacteriaceae</taxon>
        <taxon>Pedobacter</taxon>
    </lineage>
</organism>
<evidence type="ECO:0000256" key="1">
    <source>
        <dbReference type="SAM" id="Phobius"/>
    </source>
</evidence>
<reference evidence="3" key="1">
    <citation type="submission" date="2016-11" db="EMBL/GenBank/DDBJ databases">
        <authorList>
            <person name="Varghese N."/>
            <person name="Submissions S."/>
        </authorList>
    </citation>
    <scope>NUCLEOTIDE SEQUENCE [LARGE SCALE GENOMIC DNA]</scope>
    <source>
        <strain evidence="3">DSM 16990</strain>
    </source>
</reference>
<keyword evidence="1" id="KW-0812">Transmembrane</keyword>
<accession>A0A1M5GVZ9</accession>
<proteinExistence type="predicted"/>
<dbReference type="OrthoDB" id="880296at2"/>
<keyword evidence="3" id="KW-1185">Reference proteome</keyword>
<dbReference type="EMBL" id="FQUQ01000004">
    <property type="protein sequence ID" value="SHG07775.1"/>
    <property type="molecule type" value="Genomic_DNA"/>
</dbReference>
<dbReference type="AlphaFoldDB" id="A0A1M5GVZ9"/>
<sequence>MLYKAENFKEYSYDRTSNLEKNNSIIMKKQLLALFTLTILLSSTIVAFGQNETGTAPAAGSLKYLDYKNGFKEIRLGADISTISTKVKLVDKENQYYDYMDNSGLKIGSANVKSITLIAFNGKIKDIFIFLEKETGTAVNRILREAYGMYSEKPNRFMDKYYWKGSKVRLIYNFASEHKEPTVWFADVELSDKHEKAIKETEKKAINDL</sequence>
<dbReference type="Proteomes" id="UP000184287">
    <property type="component" value="Unassembled WGS sequence"/>
</dbReference>